<dbReference type="InterPro" id="IPR019951">
    <property type="entry name" value="F420_OxRdatse_Rv3520c_pred"/>
</dbReference>
<dbReference type="Proteomes" id="UP001582793">
    <property type="component" value="Unassembled WGS sequence"/>
</dbReference>
<keyword evidence="4" id="KW-1185">Reference proteome</keyword>
<dbReference type="InterPro" id="IPR011251">
    <property type="entry name" value="Luciferase-like_dom"/>
</dbReference>
<evidence type="ECO:0000256" key="1">
    <source>
        <dbReference type="ARBA" id="ARBA00023002"/>
    </source>
</evidence>
<reference evidence="3 4" key="1">
    <citation type="submission" date="2024-04" db="EMBL/GenBank/DDBJ databases">
        <title>Polymorphospora sp. isolated from Baiyangdian Lake in Xiong'an New Area.</title>
        <authorList>
            <person name="Zhang X."/>
            <person name="Liu J."/>
        </authorList>
    </citation>
    <scope>NUCLEOTIDE SEQUENCE [LARGE SCALE GENOMIC DNA]</scope>
    <source>
        <strain evidence="3 4">2-325</strain>
    </source>
</reference>
<feature type="domain" description="Luciferase-like" evidence="2">
    <location>
        <begin position="5"/>
        <end position="324"/>
    </location>
</feature>
<gene>
    <name evidence="3" type="ORF">AAFH96_16955</name>
</gene>
<protein>
    <submittedName>
        <fullName evidence="3">LLM class F420-dependent oxidoreductase</fullName>
    </submittedName>
</protein>
<proteinExistence type="predicted"/>
<dbReference type="RefSeq" id="WP_375734825.1">
    <property type="nucleotide sequence ID" value="NZ_JBCGDC010000044.1"/>
</dbReference>
<dbReference type="InterPro" id="IPR050564">
    <property type="entry name" value="F420-G6PD/mer"/>
</dbReference>
<organism evidence="3 4">
    <name type="scientific">Polymorphospora lycopeni</name>
    <dbReference type="NCBI Taxonomy" id="3140240"/>
    <lineage>
        <taxon>Bacteria</taxon>
        <taxon>Bacillati</taxon>
        <taxon>Actinomycetota</taxon>
        <taxon>Actinomycetes</taxon>
        <taxon>Micromonosporales</taxon>
        <taxon>Micromonosporaceae</taxon>
        <taxon>Polymorphospora</taxon>
    </lineage>
</organism>
<dbReference type="Gene3D" id="3.20.20.30">
    <property type="entry name" value="Luciferase-like domain"/>
    <property type="match status" value="1"/>
</dbReference>
<dbReference type="NCBIfam" id="TIGR03559">
    <property type="entry name" value="F420_Rv3520c"/>
    <property type="match status" value="1"/>
</dbReference>
<dbReference type="PANTHER" id="PTHR43244:SF1">
    <property type="entry name" value="5,10-METHYLENETETRAHYDROMETHANOPTERIN REDUCTASE"/>
    <property type="match status" value="1"/>
</dbReference>
<sequence>MRIGMPLSYSGGFKETVGRIREYEAVGVDVLFVPEAYSYDAVSLLGYLAASTERITIASSILNVYSRTPALIAMTAAGLDYVSEGRFMLGIGASGPQVVEGFHGVPYRAPLGRALEVTQICRTLWRREALEHDGEHFQLPLGPERGGSGLGKPLKIINRPVRERIPIMLGGIGDRAVAMAAEHFEAWQPMFFLPEVADPVFGPHLRKGSARRDPALGPLDVIAQSYLAVVETEEEEKAALRQVREHLALYIGGMGARGKNFYTTLVSRFGFADEATRVQELYLAGRREEAIDAVPEALARGLSLIGNPDRLGERIHAFSRAGVTTLNLRSVAPGHTRQVHDYAIVRKLAD</sequence>
<name>A0ABV5CRZ3_9ACTN</name>
<comment type="caution">
    <text evidence="3">The sequence shown here is derived from an EMBL/GenBank/DDBJ whole genome shotgun (WGS) entry which is preliminary data.</text>
</comment>
<dbReference type="EMBL" id="JBCGDC010000044">
    <property type="protein sequence ID" value="MFB6394784.1"/>
    <property type="molecule type" value="Genomic_DNA"/>
</dbReference>
<evidence type="ECO:0000259" key="2">
    <source>
        <dbReference type="Pfam" id="PF00296"/>
    </source>
</evidence>
<dbReference type="PANTHER" id="PTHR43244">
    <property type="match status" value="1"/>
</dbReference>
<evidence type="ECO:0000313" key="3">
    <source>
        <dbReference type="EMBL" id="MFB6394784.1"/>
    </source>
</evidence>
<keyword evidence="1" id="KW-0560">Oxidoreductase</keyword>
<evidence type="ECO:0000313" key="4">
    <source>
        <dbReference type="Proteomes" id="UP001582793"/>
    </source>
</evidence>
<accession>A0ABV5CRZ3</accession>
<dbReference type="Pfam" id="PF00296">
    <property type="entry name" value="Bac_luciferase"/>
    <property type="match status" value="1"/>
</dbReference>
<dbReference type="SUPFAM" id="SSF51679">
    <property type="entry name" value="Bacterial luciferase-like"/>
    <property type="match status" value="1"/>
</dbReference>
<dbReference type="CDD" id="cd01097">
    <property type="entry name" value="Tetrahydromethanopterin_reductase"/>
    <property type="match status" value="1"/>
</dbReference>
<dbReference type="InterPro" id="IPR036661">
    <property type="entry name" value="Luciferase-like_sf"/>
</dbReference>